<protein>
    <submittedName>
        <fullName evidence="3">Uncharacterized protein</fullName>
    </submittedName>
</protein>
<evidence type="ECO:0000313" key="4">
    <source>
        <dbReference type="Proteomes" id="UP001632038"/>
    </source>
</evidence>
<evidence type="ECO:0000256" key="1">
    <source>
        <dbReference type="SAM" id="Coils"/>
    </source>
</evidence>
<dbReference type="PANTHER" id="PTHR35761:SF1">
    <property type="entry name" value="PROTEIN SENSITIVE TO UV 2"/>
    <property type="match status" value="1"/>
</dbReference>
<feature type="compositionally biased region" description="Basic and acidic residues" evidence="2">
    <location>
        <begin position="78"/>
        <end position="91"/>
    </location>
</feature>
<organism evidence="3 4">
    <name type="scientific">Castilleja foliolosa</name>
    <dbReference type="NCBI Taxonomy" id="1961234"/>
    <lineage>
        <taxon>Eukaryota</taxon>
        <taxon>Viridiplantae</taxon>
        <taxon>Streptophyta</taxon>
        <taxon>Embryophyta</taxon>
        <taxon>Tracheophyta</taxon>
        <taxon>Spermatophyta</taxon>
        <taxon>Magnoliopsida</taxon>
        <taxon>eudicotyledons</taxon>
        <taxon>Gunneridae</taxon>
        <taxon>Pentapetalae</taxon>
        <taxon>asterids</taxon>
        <taxon>lamiids</taxon>
        <taxon>Lamiales</taxon>
        <taxon>Orobanchaceae</taxon>
        <taxon>Pedicularideae</taxon>
        <taxon>Castillejinae</taxon>
        <taxon>Castilleja</taxon>
    </lineage>
</organism>
<comment type="caution">
    <text evidence="3">The sequence shown here is derived from an EMBL/GenBank/DDBJ whole genome shotgun (WGS) entry which is preliminary data.</text>
</comment>
<evidence type="ECO:0000313" key="3">
    <source>
        <dbReference type="EMBL" id="KAL3635795.1"/>
    </source>
</evidence>
<evidence type="ECO:0000256" key="2">
    <source>
        <dbReference type="SAM" id="MobiDB-lite"/>
    </source>
</evidence>
<keyword evidence="4" id="KW-1185">Reference proteome</keyword>
<dbReference type="InterPro" id="IPR044952">
    <property type="entry name" value="SUV2"/>
</dbReference>
<reference evidence="4" key="1">
    <citation type="journal article" date="2024" name="IScience">
        <title>Strigolactones Initiate the Formation of Haustorium-like Structures in Castilleja.</title>
        <authorList>
            <person name="Buerger M."/>
            <person name="Peterson D."/>
            <person name="Chory J."/>
        </authorList>
    </citation>
    <scope>NUCLEOTIDE SEQUENCE [LARGE SCALE GENOMIC DNA]</scope>
</reference>
<feature type="region of interest" description="Disordered" evidence="2">
    <location>
        <begin position="35"/>
        <end position="102"/>
    </location>
</feature>
<dbReference type="AlphaFoldDB" id="A0ABD3D0K1"/>
<keyword evidence="1" id="KW-0175">Coiled coil</keyword>
<dbReference type="Proteomes" id="UP001632038">
    <property type="component" value="Unassembled WGS sequence"/>
</dbReference>
<gene>
    <name evidence="3" type="ORF">CASFOL_020342</name>
</gene>
<accession>A0ABD3D0K1</accession>
<dbReference type="PANTHER" id="PTHR35761">
    <property type="entry name" value="ATR INTERACTING PROTEIN"/>
    <property type="match status" value="1"/>
</dbReference>
<feature type="compositionally biased region" description="Pro residues" evidence="2">
    <location>
        <begin position="47"/>
        <end position="65"/>
    </location>
</feature>
<proteinExistence type="predicted"/>
<feature type="region of interest" description="Disordered" evidence="2">
    <location>
        <begin position="1"/>
        <end position="20"/>
    </location>
</feature>
<name>A0ABD3D0K1_9LAMI</name>
<sequence length="664" mass="74476">MLPEVARGAEPPARTVMVEDEWEEEWDYDFVEKAVQAEEQAQLSLHQPPPTQHSPPPPLPLPPRVAPCEVSYSPPRELSQRTRETNGKDGAPDPSTSSCTVENDFAREQENDRLKRELHGVSKHLRQLEEEILEIRKERDIKEQQLKVLQSKIETKDAEFQNTKNVEIPAAPAEVSTPYQDASTSNNQLGSSGIHSSEKLCRLWNSDDQKQGRVLVAKLFMTCEADFSVLFGYLNTPQKDKGTQSIETAKVSQLYSVLNKNLVNIYSSFKLQLQISNDILRLGDLLGALGDLCSLKNVVVVRSSIRILHNVLIDSLILEKEFDKRENVIVEEHSSEDINSRTNGSGDPKNESLRFTNVAEMLKQGQKFAGLELSISVAFWVSLFETVCLVSVENNEIQIRLEAVSIMILILMRQNAYSDRDKFARELVFRSLSQLLKREAGFSVQDRAVHSLYLLCNCPKVIPMLCSGFEVDGERACSKDIIENTSTFNGLNEILNGLADCVACYGSSSAQEMKLRKNAITLLAFVGSTAQHGFEILLKHKLPKGTNFLAIILQSLASDLDPRALNSAKQSDIVRELCLLTREALIFLNRLVSHPDYSVPVLQALTNTREMASTTVDVANRLTQNSNSLWKDISSKKHVRESEIMDLARVFKKRVFTFLGDSIS</sequence>
<dbReference type="EMBL" id="JAVIJP010000027">
    <property type="protein sequence ID" value="KAL3635795.1"/>
    <property type="molecule type" value="Genomic_DNA"/>
</dbReference>
<feature type="coiled-coil region" evidence="1">
    <location>
        <begin position="111"/>
        <end position="159"/>
    </location>
</feature>